<dbReference type="Gene3D" id="3.80.10.10">
    <property type="entry name" value="Ribonuclease Inhibitor"/>
    <property type="match status" value="2"/>
</dbReference>
<organism evidence="9 10">
    <name type="scientific">Drosophila guanche</name>
    <name type="common">Fruit fly</name>
    <dbReference type="NCBI Taxonomy" id="7266"/>
    <lineage>
        <taxon>Eukaryota</taxon>
        <taxon>Metazoa</taxon>
        <taxon>Ecdysozoa</taxon>
        <taxon>Arthropoda</taxon>
        <taxon>Hexapoda</taxon>
        <taxon>Insecta</taxon>
        <taxon>Pterygota</taxon>
        <taxon>Neoptera</taxon>
        <taxon>Endopterygota</taxon>
        <taxon>Diptera</taxon>
        <taxon>Brachycera</taxon>
        <taxon>Muscomorpha</taxon>
        <taxon>Ephydroidea</taxon>
        <taxon>Drosophilidae</taxon>
        <taxon>Drosophila</taxon>
        <taxon>Sophophora</taxon>
    </lineage>
</organism>
<dbReference type="OMA" id="RLQCDCN"/>
<protein>
    <recommendedName>
        <fullName evidence="5">Protein halfway</fullName>
    </recommendedName>
    <alternativeName>
        <fullName evidence="6">Protein singed wings</fullName>
    </alternativeName>
</protein>
<feature type="chain" id="PRO_5017213934" description="Protein halfway" evidence="8">
    <location>
        <begin position="25"/>
        <end position="614"/>
    </location>
</feature>
<evidence type="ECO:0000256" key="6">
    <source>
        <dbReference type="ARBA" id="ARBA00081046"/>
    </source>
</evidence>
<reference evidence="10" key="1">
    <citation type="submission" date="2018-01" db="EMBL/GenBank/DDBJ databases">
        <authorList>
            <person name="Alioto T."/>
            <person name="Alioto T."/>
        </authorList>
    </citation>
    <scope>NUCLEOTIDE SEQUENCE [LARGE SCALE GENOMIC DNA]</scope>
</reference>
<dbReference type="EMBL" id="OUUW01000011">
    <property type="protein sequence ID" value="SPP86759.1"/>
    <property type="molecule type" value="Genomic_DNA"/>
</dbReference>
<dbReference type="FunFam" id="3.80.10.10:FF:000867">
    <property type="entry name" value="Blast:Protein halfway"/>
    <property type="match status" value="1"/>
</dbReference>
<dbReference type="PANTHER" id="PTHR47114:SF2">
    <property type="entry name" value="OLIGODENDROCYTE-MYELIN GLYCOPROTEIN"/>
    <property type="match status" value="1"/>
</dbReference>
<evidence type="ECO:0000256" key="1">
    <source>
        <dbReference type="ARBA" id="ARBA00022614"/>
    </source>
</evidence>
<gene>
    <name evidence="9" type="ORF">DGUA_6G009024</name>
</gene>
<dbReference type="InterPro" id="IPR051071">
    <property type="entry name" value="LRR-bact_E3_ubiq_ligases"/>
</dbReference>
<dbReference type="PANTHER" id="PTHR47114">
    <property type="match status" value="1"/>
</dbReference>
<dbReference type="SUPFAM" id="SSF52058">
    <property type="entry name" value="L domain-like"/>
    <property type="match status" value="1"/>
</dbReference>
<keyword evidence="8" id="KW-0732">Signal</keyword>
<keyword evidence="1" id="KW-0433">Leucine-rich repeat</keyword>
<evidence type="ECO:0000256" key="4">
    <source>
        <dbReference type="ARBA" id="ARBA00057722"/>
    </source>
</evidence>
<feature type="signal peptide" evidence="8">
    <location>
        <begin position="1"/>
        <end position="24"/>
    </location>
</feature>
<sequence length="614" mass="68979">MSPFKHKCTLLWLLLVLLTEHARARPEQQQQQQQHAVANEPLVDKREDAHSLTAPRPDDDELATVAPTTTPAPAVAIAQGAATGVATEATHTQALATAVPATSSTSTSTTVPVPLLPAAPEQPEYLKHCFYAEEHLCKFGHDGQANEAPDALGHVSTTPESDSQSFGAQINASQGHGQSLERNANSCQCHEHPVKANSWYCCNISQMSMISSCSNISKWSNLHVRNLTVPIMDLSNPIFRSLQSLAVTDGNITKLTNAFPRHSTLKCLNISNNNISEIPLRMFKDVPHLEFFGMSRNNLSLVPHHNQNKNITVDISGNMRMLCNPLNEIINNDSFNFVNPKHSYCLYNATHEWFQSTDLVSVEQLESTKRCLTKCPVIENYGNCTCRFESIMIIQDDQSKPKCHVDCSNLGLVELPPTLPDNTFVLNITNNKITSLGDHFQTNPTYHNINRLVADNNQIASIYEFEGTKFIENFQRIYMRNNSLSKIPEYFLNNALMDTGRRIYLAGNKLQCDCNSAKTLQNWLKERSTDIPDYMEIRCRNIPQSVIELQEAKLCQSPPDWTDYIYYLIAAEVILLLALITKVSYDYWVFKTSGYLPWPASKMPKLPCDWLCES</sequence>
<dbReference type="InterPro" id="IPR032675">
    <property type="entry name" value="LRR_dom_sf"/>
</dbReference>
<evidence type="ECO:0000256" key="3">
    <source>
        <dbReference type="ARBA" id="ARBA00023180"/>
    </source>
</evidence>
<dbReference type="InterPro" id="IPR001611">
    <property type="entry name" value="Leu-rich_rpt"/>
</dbReference>
<evidence type="ECO:0000256" key="8">
    <source>
        <dbReference type="SAM" id="SignalP"/>
    </source>
</evidence>
<evidence type="ECO:0000256" key="2">
    <source>
        <dbReference type="ARBA" id="ARBA00022737"/>
    </source>
</evidence>
<dbReference type="OrthoDB" id="10068119at2759"/>
<comment type="function">
    <text evidence="4">Has a role in the ecdysone induced cascade; probably indirect control of 'late' ecdysone genes.</text>
</comment>
<keyword evidence="10" id="KW-1185">Reference proteome</keyword>
<dbReference type="FunFam" id="3.80.10.10:FF:001217">
    <property type="entry name" value="Protein halfway"/>
    <property type="match status" value="1"/>
</dbReference>
<keyword evidence="3" id="KW-0325">Glycoprotein</keyword>
<evidence type="ECO:0000256" key="5">
    <source>
        <dbReference type="ARBA" id="ARBA00070299"/>
    </source>
</evidence>
<evidence type="ECO:0000313" key="10">
    <source>
        <dbReference type="Proteomes" id="UP000268350"/>
    </source>
</evidence>
<dbReference type="STRING" id="7266.A0A3B0KJT8"/>
<feature type="compositionally biased region" description="Polar residues" evidence="7">
    <location>
        <begin position="155"/>
        <end position="177"/>
    </location>
</feature>
<feature type="region of interest" description="Disordered" evidence="7">
    <location>
        <begin position="148"/>
        <end position="177"/>
    </location>
</feature>
<dbReference type="Proteomes" id="UP000268350">
    <property type="component" value="Unassembled WGS sequence"/>
</dbReference>
<dbReference type="GO" id="GO:0031102">
    <property type="term" value="P:neuron projection regeneration"/>
    <property type="evidence" value="ECO:0007669"/>
    <property type="project" value="TreeGrafter"/>
</dbReference>
<name>A0A3B0KJT8_DROGU</name>
<proteinExistence type="predicted"/>
<dbReference type="AlphaFoldDB" id="A0A3B0KJT8"/>
<dbReference type="PROSITE" id="PS51450">
    <property type="entry name" value="LRR"/>
    <property type="match status" value="1"/>
</dbReference>
<evidence type="ECO:0000256" key="7">
    <source>
        <dbReference type="SAM" id="MobiDB-lite"/>
    </source>
</evidence>
<accession>A0A3B0KJT8</accession>
<keyword evidence="2" id="KW-0677">Repeat</keyword>
<dbReference type="Pfam" id="PF13855">
    <property type="entry name" value="LRR_8"/>
    <property type="match status" value="1"/>
</dbReference>
<evidence type="ECO:0000313" key="9">
    <source>
        <dbReference type="EMBL" id="SPP86759.1"/>
    </source>
</evidence>